<reference evidence="2" key="1">
    <citation type="submission" date="2021-01" db="EMBL/GenBank/DDBJ databases">
        <title>Whole genome shotgun sequence of Rugosimonospora africana NBRC 104875.</title>
        <authorList>
            <person name="Komaki H."/>
            <person name="Tamura T."/>
        </authorList>
    </citation>
    <scope>NUCLEOTIDE SEQUENCE</scope>
    <source>
        <strain evidence="2">NBRC 104875</strain>
    </source>
</reference>
<proteinExistence type="predicted"/>
<dbReference type="InterPro" id="IPR021741">
    <property type="entry name" value="DUF3311"/>
</dbReference>
<evidence type="ECO:0000256" key="1">
    <source>
        <dbReference type="SAM" id="Phobius"/>
    </source>
</evidence>
<dbReference type="Pfam" id="PF11755">
    <property type="entry name" value="DUF3311"/>
    <property type="match status" value="1"/>
</dbReference>
<comment type="caution">
    <text evidence="2">The sequence shown here is derived from an EMBL/GenBank/DDBJ whole genome shotgun (WGS) entry which is preliminary data.</text>
</comment>
<accession>A0A8J3VSA2</accession>
<evidence type="ECO:0000313" key="3">
    <source>
        <dbReference type="Proteomes" id="UP000642748"/>
    </source>
</evidence>
<sequence length="75" mass="8921">MVEPQTEPVPRRRTGSPWHWLLIIPVVVPLLFFLFNSKNPYFLGFPRFYWLQLAFILLSVATTLIVYRLTRTREG</sequence>
<keyword evidence="1" id="KW-0472">Membrane</keyword>
<gene>
    <name evidence="2" type="ORF">Raf01_52240</name>
</gene>
<protein>
    <recommendedName>
        <fullName evidence="4">DUF3311 domain-containing protein</fullName>
    </recommendedName>
</protein>
<dbReference type="RefSeq" id="WP_203920603.1">
    <property type="nucleotide sequence ID" value="NZ_BONZ01000049.1"/>
</dbReference>
<dbReference type="Proteomes" id="UP000642748">
    <property type="component" value="Unassembled WGS sequence"/>
</dbReference>
<keyword evidence="1" id="KW-1133">Transmembrane helix</keyword>
<organism evidence="2 3">
    <name type="scientific">Rugosimonospora africana</name>
    <dbReference type="NCBI Taxonomy" id="556532"/>
    <lineage>
        <taxon>Bacteria</taxon>
        <taxon>Bacillati</taxon>
        <taxon>Actinomycetota</taxon>
        <taxon>Actinomycetes</taxon>
        <taxon>Micromonosporales</taxon>
        <taxon>Micromonosporaceae</taxon>
        <taxon>Rugosimonospora</taxon>
    </lineage>
</organism>
<evidence type="ECO:0008006" key="4">
    <source>
        <dbReference type="Google" id="ProtNLM"/>
    </source>
</evidence>
<keyword evidence="3" id="KW-1185">Reference proteome</keyword>
<feature type="transmembrane region" description="Helical" evidence="1">
    <location>
        <begin position="48"/>
        <end position="67"/>
    </location>
</feature>
<evidence type="ECO:0000313" key="2">
    <source>
        <dbReference type="EMBL" id="GIH17052.1"/>
    </source>
</evidence>
<dbReference type="AlphaFoldDB" id="A0A8J3VSA2"/>
<feature type="transmembrane region" description="Helical" evidence="1">
    <location>
        <begin position="18"/>
        <end position="36"/>
    </location>
</feature>
<name>A0A8J3VSA2_9ACTN</name>
<dbReference type="EMBL" id="BONZ01000049">
    <property type="protein sequence ID" value="GIH17052.1"/>
    <property type="molecule type" value="Genomic_DNA"/>
</dbReference>
<keyword evidence="1" id="KW-0812">Transmembrane</keyword>